<dbReference type="EMBL" id="SRMF01000001">
    <property type="protein sequence ID" value="TGG95564.1"/>
    <property type="molecule type" value="Genomic_DNA"/>
</dbReference>
<dbReference type="AlphaFoldDB" id="A0A4Z0WCK4"/>
<dbReference type="RefSeq" id="WP_135481333.1">
    <property type="nucleotide sequence ID" value="NZ_SRMF01000001.1"/>
</dbReference>
<dbReference type="Proteomes" id="UP000297475">
    <property type="component" value="Unassembled WGS sequence"/>
</dbReference>
<protein>
    <recommendedName>
        <fullName evidence="3">Thioredoxin domain-containing protein</fullName>
    </recommendedName>
</protein>
<evidence type="ECO:0008006" key="3">
    <source>
        <dbReference type="Google" id="ProtNLM"/>
    </source>
</evidence>
<evidence type="ECO:0000313" key="2">
    <source>
        <dbReference type="Proteomes" id="UP000297475"/>
    </source>
</evidence>
<name>A0A4Z0WCK4_9GAMM</name>
<proteinExistence type="predicted"/>
<organism evidence="1 2">
    <name type="scientific">Natronospirillum operosum</name>
    <dbReference type="NCBI Taxonomy" id="2759953"/>
    <lineage>
        <taxon>Bacteria</taxon>
        <taxon>Pseudomonadati</taxon>
        <taxon>Pseudomonadota</taxon>
        <taxon>Gammaproteobacteria</taxon>
        <taxon>Oceanospirillales</taxon>
        <taxon>Natronospirillaceae</taxon>
        <taxon>Natronospirillum</taxon>
    </lineage>
</organism>
<dbReference type="OrthoDB" id="9785445at2"/>
<accession>A0A4Z0WCK4</accession>
<sequence>MQVSTRLMTRLVLLLLLVLFMAPIFWAQIAVQRGWLENTEKTTNFGERLKKPVAFIQLGPMLDHGRLEPQELSASWWLVYVLPNPCTDSCRVRLTQIEDILAAVDAPAGRVRALLLDPSPGRAEALPVAMSDSVVHLDAHASAINRALGSSEAVAVHEPAGEAVQALYLMNPQGSLMMKYSAETEDAALVGGIRSDIERLL</sequence>
<evidence type="ECO:0000313" key="1">
    <source>
        <dbReference type="EMBL" id="TGG95564.1"/>
    </source>
</evidence>
<gene>
    <name evidence="1" type="ORF">E4656_03865</name>
</gene>
<keyword evidence="2" id="KW-1185">Reference proteome</keyword>
<reference evidence="1 2" key="1">
    <citation type="submission" date="2019-04" db="EMBL/GenBank/DDBJ databases">
        <title>Natronospirillum operosus gen. nov., sp. nov., a haloalkaliphilic satellite isolated from decaying biomass of laboratory culture of cyanobacterium Geitlerinema sp. and proposal of Natronospirillaceae fam. nov. and Saccharospirillaceae fam. nov.</title>
        <authorList>
            <person name="Kevbrin V."/>
            <person name="Boltyanskaya Y."/>
            <person name="Koziaeva V."/>
            <person name="Grouzdev D.S."/>
            <person name="Park M."/>
            <person name="Cho J."/>
        </authorList>
    </citation>
    <scope>NUCLEOTIDE SEQUENCE [LARGE SCALE GENOMIC DNA]</scope>
    <source>
        <strain evidence="1 2">G-116</strain>
    </source>
</reference>
<comment type="caution">
    <text evidence="1">The sequence shown here is derived from an EMBL/GenBank/DDBJ whole genome shotgun (WGS) entry which is preliminary data.</text>
</comment>